<dbReference type="PROSITE" id="PS50005">
    <property type="entry name" value="TPR"/>
    <property type="match status" value="1"/>
</dbReference>
<dbReference type="Pfam" id="PF00515">
    <property type="entry name" value="TPR_1"/>
    <property type="match status" value="1"/>
</dbReference>
<organism evidence="3 4">
    <name type="scientific">Gracilimonas mengyeensis</name>
    <dbReference type="NCBI Taxonomy" id="1302730"/>
    <lineage>
        <taxon>Bacteria</taxon>
        <taxon>Pseudomonadati</taxon>
        <taxon>Balneolota</taxon>
        <taxon>Balneolia</taxon>
        <taxon>Balneolales</taxon>
        <taxon>Balneolaceae</taxon>
        <taxon>Gracilimonas</taxon>
    </lineage>
</organism>
<dbReference type="InterPro" id="IPR019734">
    <property type="entry name" value="TPR_rpt"/>
</dbReference>
<name>A0A521E7P1_9BACT</name>
<evidence type="ECO:0000256" key="1">
    <source>
        <dbReference type="PROSITE-ProRule" id="PRU00339"/>
    </source>
</evidence>
<dbReference type="OrthoDB" id="1494029at2"/>
<feature type="signal peptide" evidence="2">
    <location>
        <begin position="1"/>
        <end position="22"/>
    </location>
</feature>
<sequence>MKTLSYFFVFLMMIFAPGNLLAQDSTATERDQFLELKQELNTAIDASNRQEVARIGYAMEPFFDHSDLKKYARYYAGYAWYRMYNLPAEDGSEPDEKFLDRSINHLEKAVDIDPDFAEAYALLGSTFGMKATGMFSGMRYGPKSQSATDKAKELSPENPRVYMIEGTGNIYKPSMFGGGLDNAMTSLQKAAELFRTFEPQNELAPDWGHAEVYAWIGQVYAKQENYQQAKEAYEQALQVDSDYGWVKYQLLPSVQQQLNE</sequence>
<evidence type="ECO:0000256" key="2">
    <source>
        <dbReference type="SAM" id="SignalP"/>
    </source>
</evidence>
<reference evidence="3 4" key="1">
    <citation type="submission" date="2017-05" db="EMBL/GenBank/DDBJ databases">
        <authorList>
            <person name="Varghese N."/>
            <person name="Submissions S."/>
        </authorList>
    </citation>
    <scope>NUCLEOTIDE SEQUENCE [LARGE SCALE GENOMIC DNA]</scope>
    <source>
        <strain evidence="3 4">DSM 21985</strain>
    </source>
</reference>
<dbReference type="SUPFAM" id="SSF48452">
    <property type="entry name" value="TPR-like"/>
    <property type="match status" value="1"/>
</dbReference>
<protein>
    <submittedName>
        <fullName evidence="3">Tetratricopeptide repeat-containing protein</fullName>
    </submittedName>
</protein>
<proteinExistence type="predicted"/>
<dbReference type="Proteomes" id="UP000317557">
    <property type="component" value="Unassembled WGS sequence"/>
</dbReference>
<accession>A0A521E7P1</accession>
<keyword evidence="4" id="KW-1185">Reference proteome</keyword>
<dbReference type="Gene3D" id="1.25.40.10">
    <property type="entry name" value="Tetratricopeptide repeat domain"/>
    <property type="match status" value="2"/>
</dbReference>
<evidence type="ECO:0000313" key="4">
    <source>
        <dbReference type="Proteomes" id="UP000317557"/>
    </source>
</evidence>
<dbReference type="RefSeq" id="WP_142454989.1">
    <property type="nucleotide sequence ID" value="NZ_FXTP01000010.1"/>
</dbReference>
<dbReference type="PROSITE" id="PS50293">
    <property type="entry name" value="TPR_REGION"/>
    <property type="match status" value="1"/>
</dbReference>
<evidence type="ECO:0000313" key="3">
    <source>
        <dbReference type="EMBL" id="SMO79190.1"/>
    </source>
</evidence>
<keyword evidence="1" id="KW-0802">TPR repeat</keyword>
<keyword evidence="2" id="KW-0732">Signal</keyword>
<gene>
    <name evidence="3" type="ORF">SAMN06265219_110179</name>
</gene>
<dbReference type="SMART" id="SM00028">
    <property type="entry name" value="TPR"/>
    <property type="match status" value="1"/>
</dbReference>
<dbReference type="EMBL" id="FXTP01000010">
    <property type="protein sequence ID" value="SMO79190.1"/>
    <property type="molecule type" value="Genomic_DNA"/>
</dbReference>
<dbReference type="AlphaFoldDB" id="A0A521E7P1"/>
<feature type="repeat" description="TPR" evidence="1">
    <location>
        <begin position="210"/>
        <end position="243"/>
    </location>
</feature>
<dbReference type="InterPro" id="IPR011990">
    <property type="entry name" value="TPR-like_helical_dom_sf"/>
</dbReference>
<feature type="chain" id="PRO_5022210363" evidence="2">
    <location>
        <begin position="23"/>
        <end position="260"/>
    </location>
</feature>